<evidence type="ECO:0000313" key="1">
    <source>
        <dbReference type="EMBL" id="RUS25382.1"/>
    </source>
</evidence>
<protein>
    <submittedName>
        <fullName evidence="1">Uncharacterized protein</fullName>
    </submittedName>
</protein>
<evidence type="ECO:0000313" key="2">
    <source>
        <dbReference type="Proteomes" id="UP000274822"/>
    </source>
</evidence>
<name>A0A433Q6I5_9FUNG</name>
<organism evidence="1 2">
    <name type="scientific">Jimgerdemannia flammicorona</name>
    <dbReference type="NCBI Taxonomy" id="994334"/>
    <lineage>
        <taxon>Eukaryota</taxon>
        <taxon>Fungi</taxon>
        <taxon>Fungi incertae sedis</taxon>
        <taxon>Mucoromycota</taxon>
        <taxon>Mucoromycotina</taxon>
        <taxon>Endogonomycetes</taxon>
        <taxon>Endogonales</taxon>
        <taxon>Endogonaceae</taxon>
        <taxon>Jimgerdemannia</taxon>
    </lineage>
</organism>
<dbReference type="EMBL" id="RBNJ01013137">
    <property type="protein sequence ID" value="RUS25382.1"/>
    <property type="molecule type" value="Genomic_DNA"/>
</dbReference>
<dbReference type="AlphaFoldDB" id="A0A433Q6I5"/>
<comment type="caution">
    <text evidence="1">The sequence shown here is derived from an EMBL/GenBank/DDBJ whole genome shotgun (WGS) entry which is preliminary data.</text>
</comment>
<dbReference type="Proteomes" id="UP000274822">
    <property type="component" value="Unassembled WGS sequence"/>
</dbReference>
<keyword evidence="2" id="KW-1185">Reference proteome</keyword>
<accession>A0A433Q6I5</accession>
<sequence length="119" mass="13164">MPHKPQPPRQGLAALRACALKLIHTRNSYALTASILNHLASYLIDVPDTAHDVAAQRILVLNLVVMRAFGILGNTSIFKAMKGNYEVMKSSPPLAPTLRWPTRMAVMRSTRQLGKVTMM</sequence>
<proteinExistence type="predicted"/>
<gene>
    <name evidence="1" type="ORF">BC938DRAFT_472251</name>
</gene>
<reference evidence="1 2" key="1">
    <citation type="journal article" date="2018" name="New Phytol.">
        <title>Phylogenomics of Endogonaceae and evolution of mycorrhizas within Mucoromycota.</title>
        <authorList>
            <person name="Chang Y."/>
            <person name="Desiro A."/>
            <person name="Na H."/>
            <person name="Sandor L."/>
            <person name="Lipzen A."/>
            <person name="Clum A."/>
            <person name="Barry K."/>
            <person name="Grigoriev I.V."/>
            <person name="Martin F.M."/>
            <person name="Stajich J.E."/>
            <person name="Smith M.E."/>
            <person name="Bonito G."/>
            <person name="Spatafora J.W."/>
        </authorList>
    </citation>
    <scope>NUCLEOTIDE SEQUENCE [LARGE SCALE GENOMIC DNA]</scope>
    <source>
        <strain evidence="1 2">AD002</strain>
    </source>
</reference>